<evidence type="ECO:0000313" key="2">
    <source>
        <dbReference type="EMBL" id="GGG04136.1"/>
    </source>
</evidence>
<feature type="transmembrane region" description="Helical" evidence="1">
    <location>
        <begin position="43"/>
        <end position="67"/>
    </location>
</feature>
<dbReference type="EMBL" id="BMCU01000002">
    <property type="protein sequence ID" value="GGG04136.1"/>
    <property type="molecule type" value="Genomic_DNA"/>
</dbReference>
<name>A0A917FTP5_9NOCA</name>
<keyword evidence="1" id="KW-0472">Membrane</keyword>
<evidence type="ECO:0000256" key="1">
    <source>
        <dbReference type="SAM" id="Phobius"/>
    </source>
</evidence>
<protein>
    <recommendedName>
        <fullName evidence="4">DUF1360 domain-containing protein</fullName>
    </recommendedName>
</protein>
<dbReference type="Proteomes" id="UP000654257">
    <property type="component" value="Unassembled WGS sequence"/>
</dbReference>
<feature type="transmembrane region" description="Helical" evidence="1">
    <location>
        <begin position="74"/>
        <end position="94"/>
    </location>
</feature>
<gene>
    <name evidence="2" type="ORF">GCM10007304_17830</name>
</gene>
<evidence type="ECO:0008006" key="4">
    <source>
        <dbReference type="Google" id="ProtNLM"/>
    </source>
</evidence>
<dbReference type="AlphaFoldDB" id="A0A917FTP5"/>
<organism evidence="2 3">
    <name type="scientific">Rhodococcoides trifolii</name>
    <dbReference type="NCBI Taxonomy" id="908250"/>
    <lineage>
        <taxon>Bacteria</taxon>
        <taxon>Bacillati</taxon>
        <taxon>Actinomycetota</taxon>
        <taxon>Actinomycetes</taxon>
        <taxon>Mycobacteriales</taxon>
        <taxon>Nocardiaceae</taxon>
        <taxon>Rhodococcoides</taxon>
    </lineage>
</organism>
<dbReference type="RefSeq" id="WP_188544452.1">
    <property type="nucleotide sequence ID" value="NZ_BMCU01000002.1"/>
</dbReference>
<reference evidence="2" key="1">
    <citation type="journal article" date="2014" name="Int. J. Syst. Evol. Microbiol.">
        <title>Complete genome sequence of Corynebacterium casei LMG S-19264T (=DSM 44701T), isolated from a smear-ripened cheese.</title>
        <authorList>
            <consortium name="US DOE Joint Genome Institute (JGI-PGF)"/>
            <person name="Walter F."/>
            <person name="Albersmeier A."/>
            <person name="Kalinowski J."/>
            <person name="Ruckert C."/>
        </authorList>
    </citation>
    <scope>NUCLEOTIDE SEQUENCE</scope>
    <source>
        <strain evidence="2">CCM 7905</strain>
    </source>
</reference>
<keyword evidence="1" id="KW-0812">Transmembrane</keyword>
<sequence length="98" mass="10694">MTVTVFLLALGATARLTRLISDDYVTRYLRALVIRRRGADSDSAYLVTCPWCLSPYIGAAIFTTAWFYGEHPGFLIPAMVATASYIIGIAASWLDGDA</sequence>
<comment type="caution">
    <text evidence="2">The sequence shown here is derived from an EMBL/GenBank/DDBJ whole genome shotgun (WGS) entry which is preliminary data.</text>
</comment>
<evidence type="ECO:0000313" key="3">
    <source>
        <dbReference type="Proteomes" id="UP000654257"/>
    </source>
</evidence>
<keyword evidence="1" id="KW-1133">Transmembrane helix</keyword>
<proteinExistence type="predicted"/>
<accession>A0A917FTP5</accession>
<reference evidence="2" key="2">
    <citation type="submission" date="2020-09" db="EMBL/GenBank/DDBJ databases">
        <authorList>
            <person name="Sun Q."/>
            <person name="Sedlacek I."/>
        </authorList>
    </citation>
    <scope>NUCLEOTIDE SEQUENCE</scope>
    <source>
        <strain evidence="2">CCM 7905</strain>
    </source>
</reference>
<keyword evidence="3" id="KW-1185">Reference proteome</keyword>